<organism evidence="2 3">
    <name type="scientific">Botrytis galanthina</name>
    <dbReference type="NCBI Taxonomy" id="278940"/>
    <lineage>
        <taxon>Eukaryota</taxon>
        <taxon>Fungi</taxon>
        <taxon>Dikarya</taxon>
        <taxon>Ascomycota</taxon>
        <taxon>Pezizomycotina</taxon>
        <taxon>Leotiomycetes</taxon>
        <taxon>Helotiales</taxon>
        <taxon>Sclerotiniaceae</taxon>
        <taxon>Botrytis</taxon>
    </lineage>
</organism>
<dbReference type="InterPro" id="IPR013922">
    <property type="entry name" value="Cyclin_PHO80-like"/>
</dbReference>
<feature type="region of interest" description="Disordered" evidence="1">
    <location>
        <begin position="176"/>
        <end position="196"/>
    </location>
</feature>
<dbReference type="EMBL" id="PQXL01000043">
    <property type="protein sequence ID" value="THV53716.1"/>
    <property type="molecule type" value="Genomic_DNA"/>
</dbReference>
<gene>
    <name evidence="2" type="ORF">BGAL_0043g00010</name>
</gene>
<dbReference type="SUPFAM" id="SSF47954">
    <property type="entry name" value="Cyclin-like"/>
    <property type="match status" value="1"/>
</dbReference>
<protein>
    <recommendedName>
        <fullName evidence="4">Cyclin N-terminal domain-containing protein</fullName>
    </recommendedName>
</protein>
<evidence type="ECO:0000256" key="1">
    <source>
        <dbReference type="SAM" id="MobiDB-lite"/>
    </source>
</evidence>
<evidence type="ECO:0008006" key="4">
    <source>
        <dbReference type="Google" id="ProtNLM"/>
    </source>
</evidence>
<dbReference type="GO" id="GO:0019901">
    <property type="term" value="F:protein kinase binding"/>
    <property type="evidence" value="ECO:0007669"/>
    <property type="project" value="InterPro"/>
</dbReference>
<dbReference type="GO" id="GO:0016538">
    <property type="term" value="F:cyclin-dependent protein serine/threonine kinase regulator activity"/>
    <property type="evidence" value="ECO:0007669"/>
    <property type="project" value="TreeGrafter"/>
</dbReference>
<comment type="caution">
    <text evidence="2">The sequence shown here is derived from an EMBL/GenBank/DDBJ whole genome shotgun (WGS) entry which is preliminary data.</text>
</comment>
<dbReference type="GO" id="GO:0000307">
    <property type="term" value="C:cyclin-dependent protein kinase holoenzyme complex"/>
    <property type="evidence" value="ECO:0007669"/>
    <property type="project" value="TreeGrafter"/>
</dbReference>
<evidence type="ECO:0000313" key="3">
    <source>
        <dbReference type="Proteomes" id="UP000308671"/>
    </source>
</evidence>
<accession>A0A4V4HVL5</accession>
<dbReference type="GO" id="GO:0005634">
    <property type="term" value="C:nucleus"/>
    <property type="evidence" value="ECO:0007669"/>
    <property type="project" value="TreeGrafter"/>
</dbReference>
<evidence type="ECO:0000313" key="2">
    <source>
        <dbReference type="EMBL" id="THV53716.1"/>
    </source>
</evidence>
<dbReference type="PANTHER" id="PTHR15615:SF27">
    <property type="entry name" value="PHO85 CYCLIN CLG1"/>
    <property type="match status" value="1"/>
</dbReference>
<dbReference type="Gene3D" id="1.10.472.10">
    <property type="entry name" value="Cyclin-like"/>
    <property type="match status" value="1"/>
</dbReference>
<name>A0A4V4HVL5_9HELO</name>
<feature type="compositionally biased region" description="Polar residues" evidence="1">
    <location>
        <begin position="180"/>
        <end position="190"/>
    </location>
</feature>
<sequence length="336" mass="38197">MVPGGVCAHLEYQIEDMTDYVAEMTQRLVDHNTTTVTPEFRKFVLGLLSSTRLPHTTILLGMNYLSNRIQQHPKIVSRGGSMWRLLTVGLLLGSKFLDDNTFQNKSWSEVSGIAVTELNNMEHAWLEAIEWNLYVDLDNSDAYQAWLANWSLWSADRKKVKAATLERLSAPPTPLAPIDTNVSRRPSNASYRGYPKSATQERQQYIHYEHPAWANHSYPTPQHTPPSAPDSGVTTPEYLSATSTAPQYDWNAAAYSQYAKACMAAANAPYVMPDMSTRFHNQWPHHYSPHHYSPSHYFHQYSLNIWNPQPSEYNSQGKQQYFMPHHAYGGHQAVVG</sequence>
<reference evidence="2 3" key="1">
    <citation type="submission" date="2017-12" db="EMBL/GenBank/DDBJ databases">
        <title>Comparative genomics of Botrytis spp.</title>
        <authorList>
            <person name="Valero-Jimenez C.A."/>
            <person name="Tapia P."/>
            <person name="Veloso J."/>
            <person name="Silva-Moreno E."/>
            <person name="Staats M."/>
            <person name="Valdes J.H."/>
            <person name="Van Kan J.A.L."/>
        </authorList>
    </citation>
    <scope>NUCLEOTIDE SEQUENCE [LARGE SCALE GENOMIC DNA]</scope>
    <source>
        <strain evidence="2 3">MUCL435</strain>
    </source>
</reference>
<dbReference type="CDD" id="cd20557">
    <property type="entry name" value="CYCLIN_ScPCL1-like"/>
    <property type="match status" value="1"/>
</dbReference>
<dbReference type="Proteomes" id="UP000308671">
    <property type="component" value="Unassembled WGS sequence"/>
</dbReference>
<dbReference type="Pfam" id="PF08613">
    <property type="entry name" value="Cyclin"/>
    <property type="match status" value="1"/>
</dbReference>
<keyword evidence="3" id="KW-1185">Reference proteome</keyword>
<dbReference type="OrthoDB" id="244495at2759"/>
<proteinExistence type="predicted"/>
<dbReference type="AlphaFoldDB" id="A0A4V4HVL5"/>
<dbReference type="InterPro" id="IPR036915">
    <property type="entry name" value="Cyclin-like_sf"/>
</dbReference>
<dbReference type="PANTHER" id="PTHR15615">
    <property type="match status" value="1"/>
</dbReference>